<dbReference type="OrthoDB" id="8613250at2"/>
<keyword evidence="3" id="KW-1185">Reference proteome</keyword>
<dbReference type="STRING" id="1121352.GCA_000620925_00460"/>
<name>A0A3P2AA64_9NEIS</name>
<dbReference type="RefSeq" id="WP_124793836.1">
    <property type="nucleotide sequence ID" value="NZ_RQYC01000001.1"/>
</dbReference>
<feature type="signal peptide" evidence="1">
    <location>
        <begin position="1"/>
        <end position="25"/>
    </location>
</feature>
<dbReference type="AlphaFoldDB" id="A0A3P2AA64"/>
<accession>A0A3P2AA64</accession>
<gene>
    <name evidence="2" type="ORF">EII21_01065</name>
</gene>
<organism evidence="2 3">
    <name type="scientific">Conchiformibius steedae</name>
    <dbReference type="NCBI Taxonomy" id="153493"/>
    <lineage>
        <taxon>Bacteria</taxon>
        <taxon>Pseudomonadati</taxon>
        <taxon>Pseudomonadota</taxon>
        <taxon>Betaproteobacteria</taxon>
        <taxon>Neisseriales</taxon>
        <taxon>Neisseriaceae</taxon>
        <taxon>Conchiformibius</taxon>
    </lineage>
</organism>
<keyword evidence="1" id="KW-0732">Signal</keyword>
<dbReference type="Gene3D" id="3.30.70.2970">
    <property type="entry name" value="Protein of unknown function (DUF541), domain 2"/>
    <property type="match status" value="1"/>
</dbReference>
<dbReference type="InterPro" id="IPR007497">
    <property type="entry name" value="SIMPL/DUF541"/>
</dbReference>
<evidence type="ECO:0000313" key="3">
    <source>
        <dbReference type="Proteomes" id="UP000269923"/>
    </source>
</evidence>
<evidence type="ECO:0000256" key="1">
    <source>
        <dbReference type="SAM" id="SignalP"/>
    </source>
</evidence>
<proteinExistence type="predicted"/>
<dbReference type="PANTHER" id="PTHR34387">
    <property type="entry name" value="SLR1258 PROTEIN"/>
    <property type="match status" value="1"/>
</dbReference>
<dbReference type="GO" id="GO:0006974">
    <property type="term" value="P:DNA damage response"/>
    <property type="evidence" value="ECO:0007669"/>
    <property type="project" value="TreeGrafter"/>
</dbReference>
<dbReference type="PANTHER" id="PTHR34387:SF1">
    <property type="entry name" value="PERIPLASMIC IMMUNOGENIC PROTEIN"/>
    <property type="match status" value="1"/>
</dbReference>
<dbReference type="Gene3D" id="3.30.110.170">
    <property type="entry name" value="Protein of unknown function (DUF541), domain 1"/>
    <property type="match status" value="1"/>
</dbReference>
<reference evidence="2 3" key="1">
    <citation type="submission" date="2018-11" db="EMBL/GenBank/DDBJ databases">
        <title>Genomes From Bacteria Associated with the Canine Oral Cavity: a Test Case for Automated Genome-Based Taxonomic Assignment.</title>
        <authorList>
            <person name="Coil D.A."/>
            <person name="Jospin G."/>
            <person name="Darling A.E."/>
            <person name="Wallis C."/>
            <person name="Davis I.J."/>
            <person name="Harris S."/>
            <person name="Eisen J.A."/>
            <person name="Holcombe L.J."/>
            <person name="O'Flynn C."/>
        </authorList>
    </citation>
    <scope>NUCLEOTIDE SEQUENCE [LARGE SCALE GENOMIC DNA]</scope>
    <source>
        <strain evidence="2 3">COT-280</strain>
    </source>
</reference>
<dbReference type="Pfam" id="PF04402">
    <property type="entry name" value="SIMPL"/>
    <property type="match status" value="1"/>
</dbReference>
<dbReference type="EMBL" id="RQYC01000001">
    <property type="protein sequence ID" value="RRD91646.1"/>
    <property type="molecule type" value="Genomic_DNA"/>
</dbReference>
<feature type="chain" id="PRO_5018336761" evidence="1">
    <location>
        <begin position="26"/>
        <end position="244"/>
    </location>
</feature>
<sequence length="244" mass="27069">MFYNKKIYRLAAVLPATFLALPAAAADNETLHYNLVNFRESVSVTVANDTLNVSLSISEKSKNRQQAAQAVTRRLNALLARIKANRAFESETTNRQSYPEYDDKGRVNGWRDSAEVHVTSQDFAALMRLIADSEQDAAVTRLYYSVSPKKRAAAIEEASQKVLQTFQQRAQGLSRSLGFSGYKIVRLDLNSSFENIAEERAYAAAPMAMMMGASVRAKSAADTMDNNPGKQQIHQSINASVQMY</sequence>
<comment type="caution">
    <text evidence="2">The sequence shown here is derived from an EMBL/GenBank/DDBJ whole genome shotgun (WGS) entry which is preliminary data.</text>
</comment>
<dbReference type="Proteomes" id="UP000269923">
    <property type="component" value="Unassembled WGS sequence"/>
</dbReference>
<dbReference type="InterPro" id="IPR052022">
    <property type="entry name" value="26kDa_periplasmic_antigen"/>
</dbReference>
<evidence type="ECO:0000313" key="2">
    <source>
        <dbReference type="EMBL" id="RRD91646.1"/>
    </source>
</evidence>
<protein>
    <submittedName>
        <fullName evidence="2">DUF541 domain-containing protein</fullName>
    </submittedName>
</protein>